<dbReference type="AlphaFoldDB" id="A0A835B8K7"/>
<evidence type="ECO:0000256" key="6">
    <source>
        <dbReference type="PROSITE-ProRule" id="PRU10141"/>
    </source>
</evidence>
<evidence type="ECO:0000256" key="5">
    <source>
        <dbReference type="ARBA" id="ARBA00049280"/>
    </source>
</evidence>
<dbReference type="PANTHER" id="PTHR24056:SF395">
    <property type="entry name" value="PROTEIN KINASE DOMAIN-CONTAINING PROTEIN"/>
    <property type="match status" value="1"/>
</dbReference>
<dbReference type="GO" id="GO:0005524">
    <property type="term" value="F:ATP binding"/>
    <property type="evidence" value="ECO:0007669"/>
    <property type="project" value="UniProtKB-UniRule"/>
</dbReference>
<dbReference type="InterPro" id="IPR011009">
    <property type="entry name" value="Kinase-like_dom_sf"/>
</dbReference>
<dbReference type="Gene3D" id="1.10.510.10">
    <property type="entry name" value="Transferase(Phosphotransferase) domain 1"/>
    <property type="match status" value="1"/>
</dbReference>
<evidence type="ECO:0000313" key="9">
    <source>
        <dbReference type="Proteomes" id="UP000636709"/>
    </source>
</evidence>
<evidence type="ECO:0000313" key="8">
    <source>
        <dbReference type="EMBL" id="KAF8683129.1"/>
    </source>
</evidence>
<name>A0A835B8K7_9POAL</name>
<dbReference type="GO" id="GO:0007346">
    <property type="term" value="P:regulation of mitotic cell cycle"/>
    <property type="evidence" value="ECO:0007669"/>
    <property type="project" value="TreeGrafter"/>
</dbReference>
<dbReference type="PROSITE" id="PS00107">
    <property type="entry name" value="PROTEIN_KINASE_ATP"/>
    <property type="match status" value="1"/>
</dbReference>
<reference evidence="8" key="1">
    <citation type="submission" date="2020-07" db="EMBL/GenBank/DDBJ databases">
        <title>Genome sequence and genetic diversity analysis of an under-domesticated orphan crop, white fonio (Digitaria exilis).</title>
        <authorList>
            <person name="Bennetzen J.L."/>
            <person name="Chen S."/>
            <person name="Ma X."/>
            <person name="Wang X."/>
            <person name="Yssel A.E.J."/>
            <person name="Chaluvadi S.R."/>
            <person name="Johnson M."/>
            <person name="Gangashetty P."/>
            <person name="Hamidou F."/>
            <person name="Sanogo M.D."/>
            <person name="Zwaenepoel A."/>
            <person name="Wallace J."/>
            <person name="Van De Peer Y."/>
            <person name="Van Deynze A."/>
        </authorList>
    </citation>
    <scope>NUCLEOTIDE SEQUENCE</scope>
    <source>
        <tissue evidence="8">Leaves</tissue>
    </source>
</reference>
<evidence type="ECO:0000256" key="1">
    <source>
        <dbReference type="ARBA" id="ARBA00012409"/>
    </source>
</evidence>
<dbReference type="OrthoDB" id="616782at2759"/>
<dbReference type="Proteomes" id="UP000636709">
    <property type="component" value="Unassembled WGS sequence"/>
</dbReference>
<comment type="caution">
    <text evidence="8">The sequence shown here is derived from an EMBL/GenBank/DDBJ whole genome shotgun (WGS) entry which is preliminary data.</text>
</comment>
<comment type="catalytic activity">
    <reaction evidence="5">
        <text>[DNA-directed RNA polymerase] + ATP = phospho-[DNA-directed RNA polymerase] + ADP + H(+)</text>
        <dbReference type="Rhea" id="RHEA:10216"/>
        <dbReference type="Rhea" id="RHEA-COMP:11321"/>
        <dbReference type="Rhea" id="RHEA-COMP:11322"/>
        <dbReference type="ChEBI" id="CHEBI:15378"/>
        <dbReference type="ChEBI" id="CHEBI:30616"/>
        <dbReference type="ChEBI" id="CHEBI:43176"/>
        <dbReference type="ChEBI" id="CHEBI:68546"/>
        <dbReference type="ChEBI" id="CHEBI:456216"/>
        <dbReference type="EC" id="2.7.11.23"/>
    </reaction>
</comment>
<organism evidence="8 9">
    <name type="scientific">Digitaria exilis</name>
    <dbReference type="NCBI Taxonomy" id="1010633"/>
    <lineage>
        <taxon>Eukaryota</taxon>
        <taxon>Viridiplantae</taxon>
        <taxon>Streptophyta</taxon>
        <taxon>Embryophyta</taxon>
        <taxon>Tracheophyta</taxon>
        <taxon>Spermatophyta</taxon>
        <taxon>Magnoliopsida</taxon>
        <taxon>Liliopsida</taxon>
        <taxon>Poales</taxon>
        <taxon>Poaceae</taxon>
        <taxon>PACMAD clade</taxon>
        <taxon>Panicoideae</taxon>
        <taxon>Panicodae</taxon>
        <taxon>Paniceae</taxon>
        <taxon>Anthephorinae</taxon>
        <taxon>Digitaria</taxon>
    </lineage>
</organism>
<accession>A0A835B8K7</accession>
<keyword evidence="2" id="KW-0597">Phosphoprotein</keyword>
<evidence type="ECO:0000256" key="4">
    <source>
        <dbReference type="ARBA" id="ARBA00022840"/>
    </source>
</evidence>
<evidence type="ECO:0000259" key="7">
    <source>
        <dbReference type="PROSITE" id="PS50011"/>
    </source>
</evidence>
<dbReference type="EMBL" id="JACEFO010002103">
    <property type="protein sequence ID" value="KAF8683129.1"/>
    <property type="molecule type" value="Genomic_DNA"/>
</dbReference>
<dbReference type="Gene3D" id="3.30.200.20">
    <property type="entry name" value="Phosphorylase Kinase, domain 1"/>
    <property type="match status" value="1"/>
</dbReference>
<evidence type="ECO:0000256" key="2">
    <source>
        <dbReference type="ARBA" id="ARBA00022553"/>
    </source>
</evidence>
<dbReference type="EC" id="2.7.11.23" evidence="1"/>
<feature type="binding site" evidence="6">
    <location>
        <position position="123"/>
    </location>
    <ligand>
        <name>ATP</name>
        <dbReference type="ChEBI" id="CHEBI:30616"/>
    </ligand>
</feature>
<feature type="domain" description="Protein kinase" evidence="7">
    <location>
        <begin position="94"/>
        <end position="395"/>
    </location>
</feature>
<proteinExistence type="predicted"/>
<evidence type="ECO:0000256" key="3">
    <source>
        <dbReference type="ARBA" id="ARBA00022741"/>
    </source>
</evidence>
<dbReference type="PROSITE" id="PS50011">
    <property type="entry name" value="PROTEIN_KINASE_DOM"/>
    <property type="match status" value="1"/>
</dbReference>
<keyword evidence="9" id="KW-1185">Reference proteome</keyword>
<dbReference type="InterPro" id="IPR000719">
    <property type="entry name" value="Prot_kinase_dom"/>
</dbReference>
<sequence>MSDSTLRHAVGLTPTIKPLDLRLRQPPQGFARAFLTPPASVASPPPPPATSLAFFFHPAIDAGAEPAAQDHAASARSSAGMKRRRFAVGNAEQYEEIRRLGEGAFGSVVKARHRTTGKFVAIKRLAGSSQAGGTEALLREARFLEDASGSGAGAANPFVVGFHGIVRVPGTFVDLRLVMEHVGPNLHDLLRRQNPIGETSPPLPEATVRAAMYQLLTGAKKMHARRIIHRDIKPSKILVAPDCSVLKICDFGLAMSTDDDPPPYEPAGTLGYMAPEMLLDKPDYDERVDAWSLGCVMAELINGWNPFQGLSEEGQLCAIFDVLGAPDDTTWPWFSSTAFATVVMPELDMQRSNLLREQFPETKLSEQGFEVLSGLLTCDPEKRLTAAAALELPWFSNKTDVLLELPKTEEIALPLPKRLRVRFVCAT</sequence>
<keyword evidence="3 6" id="KW-0547">Nucleotide-binding</keyword>
<keyword evidence="4 6" id="KW-0067">ATP-binding</keyword>
<dbReference type="PANTHER" id="PTHR24056">
    <property type="entry name" value="CELL DIVISION PROTEIN KINASE"/>
    <property type="match status" value="1"/>
</dbReference>
<dbReference type="InterPro" id="IPR050108">
    <property type="entry name" value="CDK"/>
</dbReference>
<dbReference type="GO" id="GO:0005634">
    <property type="term" value="C:nucleus"/>
    <property type="evidence" value="ECO:0007669"/>
    <property type="project" value="TreeGrafter"/>
</dbReference>
<dbReference type="GO" id="GO:0008353">
    <property type="term" value="F:RNA polymerase II CTD heptapeptide repeat kinase activity"/>
    <property type="evidence" value="ECO:0007669"/>
    <property type="project" value="UniProtKB-EC"/>
</dbReference>
<dbReference type="Pfam" id="PF00069">
    <property type="entry name" value="Pkinase"/>
    <property type="match status" value="1"/>
</dbReference>
<gene>
    <name evidence="8" type="ORF">HU200_044989</name>
</gene>
<dbReference type="SUPFAM" id="SSF56112">
    <property type="entry name" value="Protein kinase-like (PK-like)"/>
    <property type="match status" value="1"/>
</dbReference>
<dbReference type="FunFam" id="1.10.510.10:FF:000790">
    <property type="entry name" value="Cyclin-dependent kinase G-1"/>
    <property type="match status" value="1"/>
</dbReference>
<dbReference type="InterPro" id="IPR017441">
    <property type="entry name" value="Protein_kinase_ATP_BS"/>
</dbReference>
<protein>
    <recommendedName>
        <fullName evidence="1">[RNA-polymerase]-subunit kinase</fullName>
        <ecNumber evidence="1">2.7.11.23</ecNumber>
    </recommendedName>
</protein>